<organism evidence="2 3">
    <name type="scientific">Coniosporium apollinis</name>
    <dbReference type="NCBI Taxonomy" id="61459"/>
    <lineage>
        <taxon>Eukaryota</taxon>
        <taxon>Fungi</taxon>
        <taxon>Dikarya</taxon>
        <taxon>Ascomycota</taxon>
        <taxon>Pezizomycotina</taxon>
        <taxon>Dothideomycetes</taxon>
        <taxon>Dothideomycetes incertae sedis</taxon>
        <taxon>Coniosporium</taxon>
    </lineage>
</organism>
<keyword evidence="3" id="KW-1185">Reference proteome</keyword>
<sequence>MHIMQIFTTVLTAVLATAFAATIPNTGDGANAAGGIHTDCYHKCNDYYNKCLNSCILGFPCFDICESATCRVSFVLGEIVTYGR</sequence>
<dbReference type="EMBL" id="JAPDRL010000090">
    <property type="protein sequence ID" value="KAJ9658195.1"/>
    <property type="molecule type" value="Genomic_DNA"/>
</dbReference>
<evidence type="ECO:0000313" key="3">
    <source>
        <dbReference type="Proteomes" id="UP001172684"/>
    </source>
</evidence>
<feature type="signal peptide" evidence="1">
    <location>
        <begin position="1"/>
        <end position="20"/>
    </location>
</feature>
<accession>A0ABQ9NHN4</accession>
<protein>
    <submittedName>
        <fullName evidence="2">Uncharacterized protein</fullName>
    </submittedName>
</protein>
<feature type="chain" id="PRO_5046616979" evidence="1">
    <location>
        <begin position="21"/>
        <end position="84"/>
    </location>
</feature>
<comment type="caution">
    <text evidence="2">The sequence shown here is derived from an EMBL/GenBank/DDBJ whole genome shotgun (WGS) entry which is preliminary data.</text>
</comment>
<gene>
    <name evidence="2" type="ORF">H2201_007868</name>
</gene>
<name>A0ABQ9NHN4_9PEZI</name>
<reference evidence="2" key="1">
    <citation type="submission" date="2022-10" db="EMBL/GenBank/DDBJ databases">
        <title>Culturing micro-colonial fungi from biological soil crusts in the Mojave desert and describing Neophaeococcomyces mojavensis, and introducing the new genera and species Taxawa tesnikishii.</title>
        <authorList>
            <person name="Kurbessoian T."/>
            <person name="Stajich J.E."/>
        </authorList>
    </citation>
    <scope>NUCLEOTIDE SEQUENCE</scope>
    <source>
        <strain evidence="2">TK_1</strain>
    </source>
</reference>
<proteinExistence type="predicted"/>
<evidence type="ECO:0000313" key="2">
    <source>
        <dbReference type="EMBL" id="KAJ9658195.1"/>
    </source>
</evidence>
<dbReference type="Proteomes" id="UP001172684">
    <property type="component" value="Unassembled WGS sequence"/>
</dbReference>
<keyword evidence="1" id="KW-0732">Signal</keyword>
<evidence type="ECO:0000256" key="1">
    <source>
        <dbReference type="SAM" id="SignalP"/>
    </source>
</evidence>